<dbReference type="PRINTS" id="PR00449">
    <property type="entry name" value="RASTRNSFRMNG"/>
</dbReference>
<name>A0A498K2V3_MALDO</name>
<sequence length="373" mass="41869">MWIHHLWRRERCDRTRSRGSPVSCRIAHRRRRQRRLTATAQGVDPAPHPRLPITCSLFLNRITVVFRHPCSSRSSSHLPLFLSSSTSVVKTEKSTITFVGSRWRRQRRRSRVKSEEVVLIGDSGVGKSNLLSRFTRKEFSLESKSTIGVEFATHSLDVDDKVIKAHIWDTAGQERLPIFERAKAAAESRNLRAEKKKKVLLTLIQMKLKTTALADEQSGLESKSSGRSNSGTYLFKTLDDVLSILDSLSSFGNTRACPGSPAGHILANKGKNVRDLDRKTKFALKRTPRISSDDNDNGFPRFIGSIKSAGNGVALFWETAEPNSTTTCCGFSSMSSATVRGLLNSCTEPSDNMTFPVAWDFLWEMELPMMMKY</sequence>
<comment type="caution">
    <text evidence="2">The sequence shown here is derived from an EMBL/GenBank/DDBJ whole genome shotgun (WGS) entry which is preliminary data.</text>
</comment>
<dbReference type="NCBIfam" id="TIGR00231">
    <property type="entry name" value="small_GTP"/>
    <property type="match status" value="1"/>
</dbReference>
<dbReference type="PROSITE" id="PS51419">
    <property type="entry name" value="RAB"/>
    <property type="match status" value="1"/>
</dbReference>
<dbReference type="InterPro" id="IPR005225">
    <property type="entry name" value="Small_GTP-bd"/>
</dbReference>
<dbReference type="SMART" id="SM00175">
    <property type="entry name" value="RAB"/>
    <property type="match status" value="1"/>
</dbReference>
<protein>
    <submittedName>
        <fullName evidence="2">Uncharacterized protein</fullName>
    </submittedName>
</protein>
<dbReference type="InterPro" id="IPR050209">
    <property type="entry name" value="Rab_GTPases_membrane_traffic"/>
</dbReference>
<dbReference type="InterPro" id="IPR027417">
    <property type="entry name" value="P-loop_NTPase"/>
</dbReference>
<evidence type="ECO:0000313" key="3">
    <source>
        <dbReference type="Proteomes" id="UP000290289"/>
    </source>
</evidence>
<gene>
    <name evidence="2" type="ORF">DVH24_002587</name>
</gene>
<evidence type="ECO:0000256" key="1">
    <source>
        <dbReference type="ARBA" id="ARBA00006270"/>
    </source>
</evidence>
<comment type="similarity">
    <text evidence="1">Belongs to the small GTPase superfamily. Rab family.</text>
</comment>
<evidence type="ECO:0000313" key="2">
    <source>
        <dbReference type="EMBL" id="RXI02509.1"/>
    </source>
</evidence>
<dbReference type="PANTHER" id="PTHR47979">
    <property type="entry name" value="DRAB11-RELATED"/>
    <property type="match status" value="1"/>
</dbReference>
<accession>A0A498K2V3</accession>
<reference evidence="2 3" key="1">
    <citation type="submission" date="2018-10" db="EMBL/GenBank/DDBJ databases">
        <title>A high-quality apple genome assembly.</title>
        <authorList>
            <person name="Hu J."/>
        </authorList>
    </citation>
    <scope>NUCLEOTIDE SEQUENCE [LARGE SCALE GENOMIC DNA]</scope>
    <source>
        <strain evidence="3">cv. HFTH1</strain>
        <tissue evidence="2">Young leaf</tissue>
    </source>
</reference>
<dbReference type="SUPFAM" id="SSF52540">
    <property type="entry name" value="P-loop containing nucleoside triphosphate hydrolases"/>
    <property type="match status" value="1"/>
</dbReference>
<dbReference type="GO" id="GO:0003924">
    <property type="term" value="F:GTPase activity"/>
    <property type="evidence" value="ECO:0007669"/>
    <property type="project" value="InterPro"/>
</dbReference>
<keyword evidence="3" id="KW-1185">Reference proteome</keyword>
<dbReference type="AlphaFoldDB" id="A0A498K2V3"/>
<dbReference type="EMBL" id="RDQH01000329">
    <property type="protein sequence ID" value="RXI02509.1"/>
    <property type="molecule type" value="Genomic_DNA"/>
</dbReference>
<dbReference type="Pfam" id="PF00071">
    <property type="entry name" value="Ras"/>
    <property type="match status" value="1"/>
</dbReference>
<dbReference type="Proteomes" id="UP000290289">
    <property type="component" value="Chromosome 3"/>
</dbReference>
<dbReference type="GO" id="GO:0005525">
    <property type="term" value="F:GTP binding"/>
    <property type="evidence" value="ECO:0007669"/>
    <property type="project" value="InterPro"/>
</dbReference>
<dbReference type="STRING" id="3750.A0A498K2V3"/>
<dbReference type="InterPro" id="IPR001806">
    <property type="entry name" value="Small_GTPase"/>
</dbReference>
<organism evidence="2 3">
    <name type="scientific">Malus domestica</name>
    <name type="common">Apple</name>
    <name type="synonym">Pyrus malus</name>
    <dbReference type="NCBI Taxonomy" id="3750"/>
    <lineage>
        <taxon>Eukaryota</taxon>
        <taxon>Viridiplantae</taxon>
        <taxon>Streptophyta</taxon>
        <taxon>Embryophyta</taxon>
        <taxon>Tracheophyta</taxon>
        <taxon>Spermatophyta</taxon>
        <taxon>Magnoliopsida</taxon>
        <taxon>eudicotyledons</taxon>
        <taxon>Gunneridae</taxon>
        <taxon>Pentapetalae</taxon>
        <taxon>rosids</taxon>
        <taxon>fabids</taxon>
        <taxon>Rosales</taxon>
        <taxon>Rosaceae</taxon>
        <taxon>Amygdaloideae</taxon>
        <taxon>Maleae</taxon>
        <taxon>Malus</taxon>
    </lineage>
</organism>
<dbReference type="Gene3D" id="3.40.50.300">
    <property type="entry name" value="P-loop containing nucleotide triphosphate hydrolases"/>
    <property type="match status" value="1"/>
</dbReference>
<proteinExistence type="inferred from homology"/>